<dbReference type="Proteomes" id="UP000603904">
    <property type="component" value="Unassembled WGS sequence"/>
</dbReference>
<feature type="region of interest" description="Disordered" evidence="3">
    <location>
        <begin position="1"/>
        <end position="20"/>
    </location>
</feature>
<dbReference type="Pfam" id="PF20866">
    <property type="entry name" value="MdcG_N"/>
    <property type="match status" value="1"/>
</dbReference>
<dbReference type="NCBIfam" id="TIGR03135">
    <property type="entry name" value="malonate_mdcG"/>
    <property type="match status" value="1"/>
</dbReference>
<accession>A0ABQ4GC62</accession>
<evidence type="ECO:0000256" key="2">
    <source>
        <dbReference type="ARBA" id="ARBA00022695"/>
    </source>
</evidence>
<sequence>MSPHRYGPGTTMAAHGDDHAPAMAARPHDLLRIAGDTVADPGLPGWAAASLAACPWAVVRRAPQPPGRIPIGVRGRERWQRQAALVPAHAVTCRVPPEDLTGRRPRLPPLAATLAAVAVRLRDELDDDVAWGPIGGVGFELATGQPATHPGSDLDLLIRAPRRMEPALAARLAAAFAGLPRTVDCQVETPRGGISLTEWARTGGPALLRSRHGPELVDDPWARA</sequence>
<dbReference type="EMBL" id="BOOC01000063">
    <property type="protein sequence ID" value="GIH44568.1"/>
    <property type="molecule type" value="Genomic_DNA"/>
</dbReference>
<feature type="domain" description="Phosphoribosyl-dephospho-CoA transferase MdcG C-terminal" evidence="4">
    <location>
        <begin position="113"/>
        <end position="220"/>
    </location>
</feature>
<proteinExistence type="predicted"/>
<evidence type="ECO:0000256" key="3">
    <source>
        <dbReference type="SAM" id="MobiDB-lite"/>
    </source>
</evidence>
<evidence type="ECO:0000259" key="5">
    <source>
        <dbReference type="Pfam" id="PF20866"/>
    </source>
</evidence>
<comment type="caution">
    <text evidence="6">The sequence shown here is derived from an EMBL/GenBank/DDBJ whole genome shotgun (WGS) entry which is preliminary data.</text>
</comment>
<dbReference type="NCBIfam" id="NF002332">
    <property type="entry name" value="PRK01293.1"/>
    <property type="match status" value="1"/>
</dbReference>
<name>A0ABQ4GC62_9ACTN</name>
<gene>
    <name evidence="6" type="ORF">Mco01_75680</name>
</gene>
<evidence type="ECO:0000259" key="4">
    <source>
        <dbReference type="Pfam" id="PF10620"/>
    </source>
</evidence>
<protein>
    <submittedName>
        <fullName evidence="6">Malonate decarboxylase holo-ACP synthase</fullName>
    </submittedName>
</protein>
<dbReference type="Pfam" id="PF10620">
    <property type="entry name" value="MdcG"/>
    <property type="match status" value="1"/>
</dbReference>
<dbReference type="InterPro" id="IPR048903">
    <property type="entry name" value="MdcG_N"/>
</dbReference>
<keyword evidence="2" id="KW-0548">Nucleotidyltransferase</keyword>
<keyword evidence="1" id="KW-0808">Transferase</keyword>
<dbReference type="RefSeq" id="WP_204061553.1">
    <property type="nucleotide sequence ID" value="NZ_BAAAGP010000054.1"/>
</dbReference>
<evidence type="ECO:0000256" key="1">
    <source>
        <dbReference type="ARBA" id="ARBA00022679"/>
    </source>
</evidence>
<reference evidence="6 7" key="1">
    <citation type="submission" date="2021-01" db="EMBL/GenBank/DDBJ databases">
        <title>Whole genome shotgun sequence of Microbispora corallina NBRC 16416.</title>
        <authorList>
            <person name="Komaki H."/>
            <person name="Tamura T."/>
        </authorList>
    </citation>
    <scope>NUCLEOTIDE SEQUENCE [LARGE SCALE GENOMIC DNA]</scope>
    <source>
        <strain evidence="6 7">NBRC 16416</strain>
    </source>
</reference>
<keyword evidence="7" id="KW-1185">Reference proteome</keyword>
<evidence type="ECO:0000313" key="7">
    <source>
        <dbReference type="Proteomes" id="UP000603904"/>
    </source>
</evidence>
<dbReference type="InterPro" id="IPR017557">
    <property type="entry name" value="Holo-ACP_synthase"/>
</dbReference>
<dbReference type="InterPro" id="IPR049180">
    <property type="entry name" value="MdcG_C"/>
</dbReference>
<organism evidence="6 7">
    <name type="scientific">Microbispora corallina</name>
    <dbReference type="NCBI Taxonomy" id="83302"/>
    <lineage>
        <taxon>Bacteria</taxon>
        <taxon>Bacillati</taxon>
        <taxon>Actinomycetota</taxon>
        <taxon>Actinomycetes</taxon>
        <taxon>Streptosporangiales</taxon>
        <taxon>Streptosporangiaceae</taxon>
        <taxon>Microbispora</taxon>
    </lineage>
</organism>
<feature type="domain" description="Phosphoribosyl-dephospho-CoA transferase MdcG N-terminal" evidence="5">
    <location>
        <begin position="26"/>
        <end position="97"/>
    </location>
</feature>
<evidence type="ECO:0000313" key="6">
    <source>
        <dbReference type="EMBL" id="GIH44568.1"/>
    </source>
</evidence>